<dbReference type="Proteomes" id="UP000821837">
    <property type="component" value="Unassembled WGS sequence"/>
</dbReference>
<feature type="compositionally biased region" description="Acidic residues" evidence="1">
    <location>
        <begin position="17"/>
        <end position="28"/>
    </location>
</feature>
<evidence type="ECO:0000256" key="1">
    <source>
        <dbReference type="SAM" id="MobiDB-lite"/>
    </source>
</evidence>
<protein>
    <submittedName>
        <fullName evidence="2">Uncharacterized protein</fullName>
    </submittedName>
</protein>
<reference evidence="2" key="2">
    <citation type="submission" date="2021-09" db="EMBL/GenBank/DDBJ databases">
        <authorList>
            <person name="Jia N."/>
            <person name="Wang J."/>
            <person name="Shi W."/>
            <person name="Du L."/>
            <person name="Sun Y."/>
            <person name="Zhan W."/>
            <person name="Jiang J."/>
            <person name="Wang Q."/>
            <person name="Zhang B."/>
            <person name="Ji P."/>
            <person name="Sakyi L.B."/>
            <person name="Cui X."/>
            <person name="Yuan T."/>
            <person name="Jiang B."/>
            <person name="Yang W."/>
            <person name="Lam T.T.-Y."/>
            <person name="Chang Q."/>
            <person name="Ding S."/>
            <person name="Wang X."/>
            <person name="Zhu J."/>
            <person name="Ruan X."/>
            <person name="Zhao L."/>
            <person name="Wei J."/>
            <person name="Que T."/>
            <person name="Du C."/>
            <person name="Cheng J."/>
            <person name="Dai P."/>
            <person name="Han X."/>
            <person name="Huang E."/>
            <person name="Gao Y."/>
            <person name="Liu J."/>
            <person name="Shao H."/>
            <person name="Ye R."/>
            <person name="Li L."/>
            <person name="Wei W."/>
            <person name="Wang X."/>
            <person name="Wang C."/>
            <person name="Huo Q."/>
            <person name="Li W."/>
            <person name="Guo W."/>
            <person name="Chen H."/>
            <person name="Chen S."/>
            <person name="Zhou L."/>
            <person name="Zhou L."/>
            <person name="Ni X."/>
            <person name="Tian J."/>
            <person name="Zhou Y."/>
            <person name="Sheng Y."/>
            <person name="Liu T."/>
            <person name="Pan Y."/>
            <person name="Xia L."/>
            <person name="Li J."/>
            <person name="Zhao F."/>
            <person name="Cao W."/>
        </authorList>
    </citation>
    <scope>NUCLEOTIDE SEQUENCE</scope>
    <source>
        <strain evidence="2">Rsan-2018</strain>
        <tissue evidence="2">Larvae</tissue>
    </source>
</reference>
<keyword evidence="3" id="KW-1185">Reference proteome</keyword>
<dbReference type="VEuPathDB" id="VectorBase:RSAN_046809"/>
<comment type="caution">
    <text evidence="2">The sequence shown here is derived from an EMBL/GenBank/DDBJ whole genome shotgun (WGS) entry which is preliminary data.</text>
</comment>
<accession>A0A9D4PBS2</accession>
<reference evidence="2" key="1">
    <citation type="journal article" date="2020" name="Cell">
        <title>Large-Scale Comparative Analyses of Tick Genomes Elucidate Their Genetic Diversity and Vector Capacities.</title>
        <authorList>
            <consortium name="Tick Genome and Microbiome Consortium (TIGMIC)"/>
            <person name="Jia N."/>
            <person name="Wang J."/>
            <person name="Shi W."/>
            <person name="Du L."/>
            <person name="Sun Y."/>
            <person name="Zhan W."/>
            <person name="Jiang J.F."/>
            <person name="Wang Q."/>
            <person name="Zhang B."/>
            <person name="Ji P."/>
            <person name="Bell-Sakyi L."/>
            <person name="Cui X.M."/>
            <person name="Yuan T.T."/>
            <person name="Jiang B.G."/>
            <person name="Yang W.F."/>
            <person name="Lam T.T."/>
            <person name="Chang Q.C."/>
            <person name="Ding S.J."/>
            <person name="Wang X.J."/>
            <person name="Zhu J.G."/>
            <person name="Ruan X.D."/>
            <person name="Zhao L."/>
            <person name="Wei J.T."/>
            <person name="Ye R.Z."/>
            <person name="Que T.C."/>
            <person name="Du C.H."/>
            <person name="Zhou Y.H."/>
            <person name="Cheng J.X."/>
            <person name="Dai P.F."/>
            <person name="Guo W.B."/>
            <person name="Han X.H."/>
            <person name="Huang E.J."/>
            <person name="Li L.F."/>
            <person name="Wei W."/>
            <person name="Gao Y.C."/>
            <person name="Liu J.Z."/>
            <person name="Shao H.Z."/>
            <person name="Wang X."/>
            <person name="Wang C.C."/>
            <person name="Yang T.C."/>
            <person name="Huo Q.B."/>
            <person name="Li W."/>
            <person name="Chen H.Y."/>
            <person name="Chen S.E."/>
            <person name="Zhou L.G."/>
            <person name="Ni X.B."/>
            <person name="Tian J.H."/>
            <person name="Sheng Y."/>
            <person name="Liu T."/>
            <person name="Pan Y.S."/>
            <person name="Xia L.Y."/>
            <person name="Li J."/>
            <person name="Zhao F."/>
            <person name="Cao W.C."/>
        </authorList>
    </citation>
    <scope>NUCLEOTIDE SEQUENCE</scope>
    <source>
        <strain evidence="2">Rsan-2018</strain>
    </source>
</reference>
<dbReference type="EMBL" id="JABSTV010001255">
    <property type="protein sequence ID" value="KAH7934810.1"/>
    <property type="molecule type" value="Genomic_DNA"/>
</dbReference>
<evidence type="ECO:0000313" key="2">
    <source>
        <dbReference type="EMBL" id="KAH7934810.1"/>
    </source>
</evidence>
<sequence>MSRIAYRNEKMNRQSSDEEATILEESSEATEVYDAEMWQPDGEDSDSPVYVPAEYTGWRSPVYQQIPSCLDGPPTSPPGQPTDAFNLMASPRRTQGIFLEPTTVLDDGSNEDVQVLYETEPKCLNENCDLSRAEKEASSIFACAADAVKAAGVIIQNAIEQDSVMRRERHKLQMDVLLLKKAKLKKDLTTTSKEVLSPQPPPVLSLKAFLELAVAAGLISL</sequence>
<evidence type="ECO:0000313" key="3">
    <source>
        <dbReference type="Proteomes" id="UP000821837"/>
    </source>
</evidence>
<dbReference type="AlphaFoldDB" id="A0A9D4PBS2"/>
<organism evidence="2 3">
    <name type="scientific">Rhipicephalus sanguineus</name>
    <name type="common">Brown dog tick</name>
    <name type="synonym">Ixodes sanguineus</name>
    <dbReference type="NCBI Taxonomy" id="34632"/>
    <lineage>
        <taxon>Eukaryota</taxon>
        <taxon>Metazoa</taxon>
        <taxon>Ecdysozoa</taxon>
        <taxon>Arthropoda</taxon>
        <taxon>Chelicerata</taxon>
        <taxon>Arachnida</taxon>
        <taxon>Acari</taxon>
        <taxon>Parasitiformes</taxon>
        <taxon>Ixodida</taxon>
        <taxon>Ixodoidea</taxon>
        <taxon>Ixodidae</taxon>
        <taxon>Rhipicephalinae</taxon>
        <taxon>Rhipicephalus</taxon>
        <taxon>Rhipicephalus</taxon>
    </lineage>
</organism>
<gene>
    <name evidence="2" type="ORF">HPB52_000507</name>
</gene>
<feature type="compositionally biased region" description="Basic and acidic residues" evidence="1">
    <location>
        <begin position="1"/>
        <end position="16"/>
    </location>
</feature>
<proteinExistence type="predicted"/>
<name>A0A9D4PBS2_RHISA</name>
<feature type="region of interest" description="Disordered" evidence="1">
    <location>
        <begin position="1"/>
        <end position="28"/>
    </location>
</feature>